<sequence length="50" mass="5666">GKINFNYTGLALNEYGWWYVEGGKINFNYNGYAAYYGVTYRVEGGKVITA</sequence>
<evidence type="ECO:0000313" key="2">
    <source>
        <dbReference type="Proteomes" id="UP000016608"/>
    </source>
</evidence>
<keyword evidence="2" id="KW-1185">Reference proteome</keyword>
<protein>
    <submittedName>
        <fullName evidence="1">Uncharacterized protein</fullName>
    </submittedName>
</protein>
<evidence type="ECO:0000313" key="1">
    <source>
        <dbReference type="EMBL" id="ERK42717.1"/>
    </source>
</evidence>
<dbReference type="Proteomes" id="UP000016608">
    <property type="component" value="Unassembled WGS sequence"/>
</dbReference>
<proteinExistence type="predicted"/>
<organism evidence="1 2">
    <name type="scientific">Eubacterium ramulus ATCC 29099</name>
    <dbReference type="NCBI Taxonomy" id="1256908"/>
    <lineage>
        <taxon>Bacteria</taxon>
        <taxon>Bacillati</taxon>
        <taxon>Bacillota</taxon>
        <taxon>Clostridia</taxon>
        <taxon>Eubacteriales</taxon>
        <taxon>Eubacteriaceae</taxon>
        <taxon>Eubacterium</taxon>
    </lineage>
</organism>
<dbReference type="Pfam" id="PF21540">
    <property type="entry name" value="Choline_bind_4"/>
    <property type="match status" value="2"/>
</dbReference>
<dbReference type="AlphaFoldDB" id="U2QVE7"/>
<dbReference type="InterPro" id="IPR048713">
    <property type="entry name" value="Choline_bind_rpt"/>
</dbReference>
<comment type="caution">
    <text evidence="1">The sequence shown here is derived from an EMBL/GenBank/DDBJ whole genome shotgun (WGS) entry which is preliminary data.</text>
</comment>
<dbReference type="EMBL" id="AWVJ01000168">
    <property type="protein sequence ID" value="ERK42717.1"/>
    <property type="molecule type" value="Genomic_DNA"/>
</dbReference>
<reference evidence="1 2" key="1">
    <citation type="submission" date="2013-06" db="EMBL/GenBank/DDBJ databases">
        <authorList>
            <person name="Weinstock G."/>
            <person name="Sodergren E."/>
            <person name="Lobos E.A."/>
            <person name="Fulton L."/>
            <person name="Fulton R."/>
            <person name="Courtney L."/>
            <person name="Fronick C."/>
            <person name="O'Laughlin M."/>
            <person name="Godfrey J."/>
            <person name="Wilson R.M."/>
            <person name="Miner T."/>
            <person name="Farmer C."/>
            <person name="Delehaunty K."/>
            <person name="Cordes M."/>
            <person name="Minx P."/>
            <person name="Tomlinson C."/>
            <person name="Chen J."/>
            <person name="Wollam A."/>
            <person name="Pepin K.H."/>
            <person name="Bhonagiri V."/>
            <person name="Zhang X."/>
            <person name="Warren W."/>
            <person name="Mitreva M."/>
            <person name="Mardis E.R."/>
            <person name="Wilson R.K."/>
        </authorList>
    </citation>
    <scope>NUCLEOTIDE SEQUENCE [LARGE SCALE GENOMIC DNA]</scope>
    <source>
        <strain evidence="1 2">ATCC 29099</strain>
    </source>
</reference>
<feature type="non-terminal residue" evidence="1">
    <location>
        <position position="1"/>
    </location>
</feature>
<name>U2QVE7_EUBRA</name>
<dbReference type="HOGENOM" id="CLU_3110953_0_0_9"/>
<accession>U2QVE7</accession>
<gene>
    <name evidence="1" type="ORF">HMPREF0373_02745</name>
</gene>